<keyword evidence="5 9" id="KW-1133">Transmembrane helix</keyword>
<feature type="region of interest" description="Disordered" evidence="8">
    <location>
        <begin position="285"/>
        <end position="312"/>
    </location>
</feature>
<comment type="subcellular location">
    <subcellularLocation>
        <location evidence="1">Membrane</location>
        <topology evidence="1">Multi-pass membrane protein</topology>
    </subcellularLocation>
</comment>
<evidence type="ECO:0000313" key="11">
    <source>
        <dbReference type="Proteomes" id="UP001465755"/>
    </source>
</evidence>
<evidence type="ECO:0000256" key="8">
    <source>
        <dbReference type="SAM" id="MobiDB-lite"/>
    </source>
</evidence>
<evidence type="ECO:0000256" key="6">
    <source>
        <dbReference type="ARBA" id="ARBA00023136"/>
    </source>
</evidence>
<name>A0AAW1NY46_9CHLO</name>
<dbReference type="Proteomes" id="UP001465755">
    <property type="component" value="Unassembled WGS sequence"/>
</dbReference>
<proteinExistence type="inferred from homology"/>
<evidence type="ECO:0000256" key="3">
    <source>
        <dbReference type="ARBA" id="ARBA00022692"/>
    </source>
</evidence>
<organism evidence="10 11">
    <name type="scientific">Symbiochloris irregularis</name>
    <dbReference type="NCBI Taxonomy" id="706552"/>
    <lineage>
        <taxon>Eukaryota</taxon>
        <taxon>Viridiplantae</taxon>
        <taxon>Chlorophyta</taxon>
        <taxon>core chlorophytes</taxon>
        <taxon>Trebouxiophyceae</taxon>
        <taxon>Trebouxiales</taxon>
        <taxon>Trebouxiaceae</taxon>
        <taxon>Symbiochloris</taxon>
    </lineage>
</organism>
<dbReference type="InterPro" id="IPR016817">
    <property type="entry name" value="MannP-dilichol_defect-1"/>
</dbReference>
<evidence type="ECO:0000256" key="7">
    <source>
        <dbReference type="ARBA" id="ARBA00038475"/>
    </source>
</evidence>
<comment type="similarity">
    <text evidence="7">Belongs to the MPDU1 (TC 2.A.43.3) family.</text>
</comment>
<comment type="caution">
    <text evidence="10">The sequence shown here is derived from an EMBL/GenBank/DDBJ whole genome shotgun (WGS) entry which is preliminary data.</text>
</comment>
<keyword evidence="6 9" id="KW-0472">Membrane</keyword>
<dbReference type="Gene3D" id="1.20.1280.290">
    <property type="match status" value="2"/>
</dbReference>
<dbReference type="SMART" id="SM00679">
    <property type="entry name" value="CTNS"/>
    <property type="match status" value="2"/>
</dbReference>
<dbReference type="InterPro" id="IPR006603">
    <property type="entry name" value="PQ-loop_rpt"/>
</dbReference>
<dbReference type="PANTHER" id="PTHR12226:SF2">
    <property type="entry name" value="MANNOSE-P-DOLICHOL UTILIZATION DEFECT 1 PROTEIN"/>
    <property type="match status" value="1"/>
</dbReference>
<reference evidence="10 11" key="1">
    <citation type="journal article" date="2024" name="Nat. Commun.">
        <title>Phylogenomics reveals the evolutionary origins of lichenization in chlorophyte algae.</title>
        <authorList>
            <person name="Puginier C."/>
            <person name="Libourel C."/>
            <person name="Otte J."/>
            <person name="Skaloud P."/>
            <person name="Haon M."/>
            <person name="Grisel S."/>
            <person name="Petersen M."/>
            <person name="Berrin J.G."/>
            <person name="Delaux P.M."/>
            <person name="Dal Grande F."/>
            <person name="Keller J."/>
        </authorList>
    </citation>
    <scope>NUCLEOTIDE SEQUENCE [LARGE SCALE GENOMIC DNA]</scope>
    <source>
        <strain evidence="10 11">SAG 2036</strain>
    </source>
</reference>
<feature type="transmembrane region" description="Helical" evidence="9">
    <location>
        <begin position="175"/>
        <end position="197"/>
    </location>
</feature>
<dbReference type="PANTHER" id="PTHR12226">
    <property type="entry name" value="MANNOSE-P-DOLICHOL UTILIZATION DEFECT 1 LEC35 -RELATED"/>
    <property type="match status" value="1"/>
</dbReference>
<evidence type="ECO:0008006" key="12">
    <source>
        <dbReference type="Google" id="ProtNLM"/>
    </source>
</evidence>
<evidence type="ECO:0000256" key="5">
    <source>
        <dbReference type="ARBA" id="ARBA00022989"/>
    </source>
</evidence>
<evidence type="ECO:0000256" key="2">
    <source>
        <dbReference type="ARBA" id="ARBA00022448"/>
    </source>
</evidence>
<sequence>MWPLLARSPRTWVVSATHKSVPGLKQQHFSLLHTRPYQQGRQRTAVQRVHRHYTRQQGLCRAAASTEVQNAVSQAASSSSLNAVLAKLTGYCVLAGACFRSIPQILRIERTKSVQGLSESANLFEFVAYTIMLAYNYRLNYAFNTYGEIVACWLQDIVLAGQIVHYSRKPGLREFAMVGAFAVAFWALMSGFCNLQILTYLQASTIGIISLGGRMPQIIMNVRNGHSGQLSPITCGMNTAGCFARMFTTLVLTQDMLNFWGTAVQAVLNGTLLLQCIQTARMPAEKRRELELDGPTEASPSKAFPSQTANEN</sequence>
<dbReference type="EMBL" id="JALJOQ010000084">
    <property type="protein sequence ID" value="KAK9800256.1"/>
    <property type="molecule type" value="Genomic_DNA"/>
</dbReference>
<keyword evidence="4" id="KW-0677">Repeat</keyword>
<gene>
    <name evidence="10" type="ORF">WJX73_008298</name>
</gene>
<accession>A0AAW1NY46</accession>
<keyword evidence="11" id="KW-1185">Reference proteome</keyword>
<keyword evidence="3 9" id="KW-0812">Transmembrane</keyword>
<evidence type="ECO:0000256" key="1">
    <source>
        <dbReference type="ARBA" id="ARBA00004141"/>
    </source>
</evidence>
<evidence type="ECO:0000256" key="9">
    <source>
        <dbReference type="SAM" id="Phobius"/>
    </source>
</evidence>
<dbReference type="Pfam" id="PF04193">
    <property type="entry name" value="PQ-loop"/>
    <property type="match status" value="2"/>
</dbReference>
<dbReference type="AlphaFoldDB" id="A0AAW1NY46"/>
<protein>
    <recommendedName>
        <fullName evidence="12">Mannose-P-dolichol utilization defect 1 protein homolog</fullName>
    </recommendedName>
</protein>
<keyword evidence="2" id="KW-0813">Transport</keyword>
<evidence type="ECO:0000256" key="4">
    <source>
        <dbReference type="ARBA" id="ARBA00022737"/>
    </source>
</evidence>
<evidence type="ECO:0000313" key="10">
    <source>
        <dbReference type="EMBL" id="KAK9800256.1"/>
    </source>
</evidence>
<dbReference type="GO" id="GO:0016020">
    <property type="term" value="C:membrane"/>
    <property type="evidence" value="ECO:0007669"/>
    <property type="project" value="UniProtKB-SubCell"/>
</dbReference>